<dbReference type="InterPro" id="IPR001604">
    <property type="entry name" value="Endo_G_ENPP1-like_dom"/>
</dbReference>
<dbReference type="InterPro" id="IPR020821">
    <property type="entry name" value="ENPP1-3/EXOG-like_nuc-like"/>
</dbReference>
<accession>A0ABV9R2U7</accession>
<reference evidence="4" key="1">
    <citation type="journal article" date="2019" name="Int. J. Syst. Evol. Microbiol.">
        <title>The Global Catalogue of Microorganisms (GCM) 10K type strain sequencing project: providing services to taxonomists for standard genome sequencing and annotation.</title>
        <authorList>
            <consortium name="The Broad Institute Genomics Platform"/>
            <consortium name="The Broad Institute Genome Sequencing Center for Infectious Disease"/>
            <person name="Wu L."/>
            <person name="Ma J."/>
        </authorList>
    </citation>
    <scope>NUCLEOTIDE SEQUENCE [LARGE SCALE GENOMIC DNA]</scope>
    <source>
        <strain evidence="4">CGMCC 1.12192</strain>
    </source>
</reference>
<keyword evidence="3" id="KW-0255">Endonuclease</keyword>
<comment type="caution">
    <text evidence="3">The sequence shown here is derived from an EMBL/GenBank/DDBJ whole genome shotgun (WGS) entry which is preliminary data.</text>
</comment>
<evidence type="ECO:0000313" key="3">
    <source>
        <dbReference type="EMBL" id="MFC4828319.1"/>
    </source>
</evidence>
<dbReference type="InterPro" id="IPR009003">
    <property type="entry name" value="Peptidase_S1_PA"/>
</dbReference>
<sequence>MSDEPRDEEARTGAVRRRLADAPELREAIEQAVKAGRLPAEMVPPRALDAIDRGGELESVLHVDALEAIVRRVGRPPLLVRNDAVELEPLPDFPAGTDVLIKGVERSVRSVGRVEFVNHQMAWGGTGWVIHEDGDSARIVATNRHVAKVVAQRGLDGSGVFLRAPFTGLPYGAELDFKEEVGSNPGDAKPIRVVAITYLADDAAPDVALLRLEGDDLPSALPLAEAEAQADQLVALIGYPAYDSRNDPGDQAKYFRDLYEVKRFAPGFVMQALGGGRALTHDCTSLGGNSGSPLISLDDGRVVGLHYAGQYGIANSAVGVDTLRRLVAGERPVLAAGAAVSQAQRAADATEAASDGVHAPDFFGGRAGYDPAFLGDDLAAPWPGAPAALEPGLAHPSDEDPGRPFELRYTHFGVKYHLPRRQPLITAVNIDGEHPVRIKREGDRWFRDQRIPLEAQLGKDDYADPEIDRGHMVRREDPNWDPDATGPTDVTERARLANDDTFHYTNSALQHSRMNQGKQLWQGLENYILESARTEGFKACVFTGPIFRNDDPLLAAGLPVPQEFWKLVIMPAASDGGGQRLHATAYLLSQGELIRDLLEKRSRVEGVEGFVLGAYRTFQIAIADLAEATGMDLAHYVPFDPLGGSRIGTEAIESGEPLFVPLEMLDQIVT</sequence>
<dbReference type="CDD" id="cd00091">
    <property type="entry name" value="NUC"/>
    <property type="match status" value="1"/>
</dbReference>
<keyword evidence="3" id="KW-0378">Hydrolase</keyword>
<dbReference type="Proteomes" id="UP001595960">
    <property type="component" value="Unassembled WGS sequence"/>
</dbReference>
<dbReference type="GO" id="GO:0004519">
    <property type="term" value="F:endonuclease activity"/>
    <property type="evidence" value="ECO:0007669"/>
    <property type="project" value="UniProtKB-KW"/>
</dbReference>
<keyword evidence="3" id="KW-0540">Nuclease</keyword>
<dbReference type="SUPFAM" id="SSF54060">
    <property type="entry name" value="His-Me finger endonucleases"/>
    <property type="match status" value="1"/>
</dbReference>
<dbReference type="Pfam" id="PF01223">
    <property type="entry name" value="Endonuclease_NS"/>
    <property type="match status" value="1"/>
</dbReference>
<evidence type="ECO:0000259" key="1">
    <source>
        <dbReference type="SMART" id="SM00477"/>
    </source>
</evidence>
<keyword evidence="4" id="KW-1185">Reference proteome</keyword>
<evidence type="ECO:0000259" key="2">
    <source>
        <dbReference type="SMART" id="SM00892"/>
    </source>
</evidence>
<dbReference type="PANTHER" id="PTHR13966:SF5">
    <property type="entry name" value="ENDONUCLEASE G, MITOCHONDRIAL"/>
    <property type="match status" value="1"/>
</dbReference>
<dbReference type="SMART" id="SM00477">
    <property type="entry name" value="NUC"/>
    <property type="match status" value="1"/>
</dbReference>
<dbReference type="InterPro" id="IPR044929">
    <property type="entry name" value="DNA/RNA_non-sp_Endonuclease_sf"/>
</dbReference>
<dbReference type="Gene3D" id="2.40.10.120">
    <property type="match status" value="1"/>
</dbReference>
<dbReference type="PANTHER" id="PTHR13966">
    <property type="entry name" value="ENDONUCLEASE RELATED"/>
    <property type="match status" value="1"/>
</dbReference>
<feature type="domain" description="ENPP1-3/EXOG-like endonuclease/phosphodiesterase" evidence="1">
    <location>
        <begin position="409"/>
        <end position="640"/>
    </location>
</feature>
<organism evidence="3 4">
    <name type="scientific">Agromyces aurantiacus</name>
    <dbReference type="NCBI Taxonomy" id="165814"/>
    <lineage>
        <taxon>Bacteria</taxon>
        <taxon>Bacillati</taxon>
        <taxon>Actinomycetota</taxon>
        <taxon>Actinomycetes</taxon>
        <taxon>Micrococcales</taxon>
        <taxon>Microbacteriaceae</taxon>
        <taxon>Agromyces</taxon>
    </lineage>
</organism>
<dbReference type="Pfam" id="PF13365">
    <property type="entry name" value="Trypsin_2"/>
    <property type="match status" value="1"/>
</dbReference>
<evidence type="ECO:0000313" key="4">
    <source>
        <dbReference type="Proteomes" id="UP001595960"/>
    </source>
</evidence>
<dbReference type="SMART" id="SM00892">
    <property type="entry name" value="Endonuclease_NS"/>
    <property type="match status" value="1"/>
</dbReference>
<dbReference type="SUPFAM" id="SSF50494">
    <property type="entry name" value="Trypsin-like serine proteases"/>
    <property type="match status" value="1"/>
</dbReference>
<feature type="domain" description="DNA/RNA non-specific endonuclease/pyrophosphatase/phosphodiesterase" evidence="2">
    <location>
        <begin position="408"/>
        <end position="640"/>
    </location>
</feature>
<dbReference type="RefSeq" id="WP_204391350.1">
    <property type="nucleotide sequence ID" value="NZ_JAFBBW010000001.1"/>
</dbReference>
<gene>
    <name evidence="3" type="ORF">ACFPER_05930</name>
</gene>
<protein>
    <submittedName>
        <fullName evidence="3">DNA/RNA non-specific endonuclease</fullName>
    </submittedName>
</protein>
<dbReference type="EMBL" id="JBHSJC010000001">
    <property type="protein sequence ID" value="MFC4828319.1"/>
    <property type="molecule type" value="Genomic_DNA"/>
</dbReference>
<dbReference type="InterPro" id="IPR044925">
    <property type="entry name" value="His-Me_finger_sf"/>
</dbReference>
<dbReference type="InterPro" id="IPR040255">
    <property type="entry name" value="Non-specific_endonuclease"/>
</dbReference>
<dbReference type="Gene3D" id="3.40.570.10">
    <property type="entry name" value="Extracellular Endonuclease, subunit A"/>
    <property type="match status" value="1"/>
</dbReference>
<name>A0ABV9R2U7_9MICO</name>
<proteinExistence type="predicted"/>